<accession>A0A511JPH4</accession>
<organism evidence="1 2">
    <name type="scientific">Cellulomonas terrae</name>
    <dbReference type="NCBI Taxonomy" id="311234"/>
    <lineage>
        <taxon>Bacteria</taxon>
        <taxon>Bacillati</taxon>
        <taxon>Actinomycetota</taxon>
        <taxon>Actinomycetes</taxon>
        <taxon>Micrococcales</taxon>
        <taxon>Cellulomonadaceae</taxon>
        <taxon>Cellulomonas</taxon>
    </lineage>
</organism>
<dbReference type="Proteomes" id="UP000321049">
    <property type="component" value="Unassembled WGS sequence"/>
</dbReference>
<sequence length="132" mass="14282">MPVDARARINASRLPTVPEGFGWTNSQPRLRIRLAEPQCLGVPTVPFEGVGPESFGLDLDRAATSRSGLCFTWNIGQALGLPLLQDPRGGVRLDRLRALRRGRPHTGLQALSVVATRLACRRACCAACPKDP</sequence>
<name>A0A511JPH4_9CELL</name>
<evidence type="ECO:0000313" key="1">
    <source>
        <dbReference type="EMBL" id="GEL99930.1"/>
    </source>
</evidence>
<gene>
    <name evidence="1" type="ORF">CTE05_34770</name>
</gene>
<dbReference type="EMBL" id="BJWH01000023">
    <property type="protein sequence ID" value="GEL99930.1"/>
    <property type="molecule type" value="Genomic_DNA"/>
</dbReference>
<protein>
    <submittedName>
        <fullName evidence="1">Uncharacterized protein</fullName>
    </submittedName>
</protein>
<evidence type="ECO:0000313" key="2">
    <source>
        <dbReference type="Proteomes" id="UP000321049"/>
    </source>
</evidence>
<proteinExistence type="predicted"/>
<comment type="caution">
    <text evidence="1">The sequence shown here is derived from an EMBL/GenBank/DDBJ whole genome shotgun (WGS) entry which is preliminary data.</text>
</comment>
<dbReference type="AlphaFoldDB" id="A0A511JPH4"/>
<reference evidence="1 2" key="1">
    <citation type="submission" date="2019-07" db="EMBL/GenBank/DDBJ databases">
        <title>Whole genome shotgun sequence of Cellulomonas terrae NBRC 100819.</title>
        <authorList>
            <person name="Hosoyama A."/>
            <person name="Uohara A."/>
            <person name="Ohji S."/>
            <person name="Ichikawa N."/>
        </authorList>
    </citation>
    <scope>NUCLEOTIDE SEQUENCE [LARGE SCALE GENOMIC DNA]</scope>
    <source>
        <strain evidence="1 2">NBRC 100819</strain>
    </source>
</reference>
<keyword evidence="2" id="KW-1185">Reference proteome</keyword>